<evidence type="ECO:0000256" key="1">
    <source>
        <dbReference type="SAM" id="MobiDB-lite"/>
    </source>
</evidence>
<reference evidence="2 3" key="1">
    <citation type="submission" date="2024-06" db="EMBL/GenBank/DDBJ databases">
        <authorList>
            <person name="Kraege A."/>
            <person name="Thomma B."/>
        </authorList>
    </citation>
    <scope>NUCLEOTIDE SEQUENCE [LARGE SCALE GENOMIC DNA]</scope>
</reference>
<feature type="compositionally biased region" description="Basic and acidic residues" evidence="1">
    <location>
        <begin position="83"/>
        <end position="95"/>
    </location>
</feature>
<name>A0ABP1FT49_9CHLO</name>
<evidence type="ECO:0000313" key="2">
    <source>
        <dbReference type="EMBL" id="CAL5223089.1"/>
    </source>
</evidence>
<organism evidence="2 3">
    <name type="scientific">Coccomyxa viridis</name>
    <dbReference type="NCBI Taxonomy" id="1274662"/>
    <lineage>
        <taxon>Eukaryota</taxon>
        <taxon>Viridiplantae</taxon>
        <taxon>Chlorophyta</taxon>
        <taxon>core chlorophytes</taxon>
        <taxon>Trebouxiophyceae</taxon>
        <taxon>Trebouxiophyceae incertae sedis</taxon>
        <taxon>Coccomyxaceae</taxon>
        <taxon>Coccomyxa</taxon>
    </lineage>
</organism>
<keyword evidence="3" id="KW-1185">Reference proteome</keyword>
<comment type="caution">
    <text evidence="2">The sequence shown here is derived from an EMBL/GenBank/DDBJ whole genome shotgun (WGS) entry which is preliminary data.</text>
</comment>
<accession>A0ABP1FT49</accession>
<evidence type="ECO:0000313" key="3">
    <source>
        <dbReference type="Proteomes" id="UP001497392"/>
    </source>
</evidence>
<sequence length="105" mass="11665">MPAQTGKQLRQMSGAISHEEEVKQMNLWRNCTIAAIPLCIGVAIWDLSQAHEHGHDGPQGVPTRMRSKELDRHGRLISAGAQEKLKNRSPCKAEQKIGTGMRSRL</sequence>
<gene>
    <name evidence="2" type="primary">g5548</name>
    <name evidence="2" type="ORF">VP750_LOCUS4748</name>
</gene>
<protein>
    <submittedName>
        <fullName evidence="2">G5548 protein</fullName>
    </submittedName>
</protein>
<dbReference type="Proteomes" id="UP001497392">
    <property type="component" value="Unassembled WGS sequence"/>
</dbReference>
<dbReference type="EMBL" id="CAXHTA020000008">
    <property type="protein sequence ID" value="CAL5223089.1"/>
    <property type="molecule type" value="Genomic_DNA"/>
</dbReference>
<proteinExistence type="predicted"/>
<feature type="region of interest" description="Disordered" evidence="1">
    <location>
        <begin position="51"/>
        <end position="105"/>
    </location>
</feature>